<dbReference type="Pfam" id="PF00198">
    <property type="entry name" value="2-oxoacid_dh"/>
    <property type="match status" value="1"/>
</dbReference>
<dbReference type="InterPro" id="IPR000089">
    <property type="entry name" value="Biotin_lipoyl"/>
</dbReference>
<dbReference type="EC" id="2.3.1.-" evidence="9"/>
<dbReference type="SUPFAM" id="SSF51230">
    <property type="entry name" value="Single hybrid motif"/>
    <property type="match status" value="1"/>
</dbReference>
<dbReference type="InterPro" id="IPR023213">
    <property type="entry name" value="CAT-like_dom_sf"/>
</dbReference>
<dbReference type="Gene3D" id="4.10.320.10">
    <property type="entry name" value="E3-binding domain"/>
    <property type="match status" value="1"/>
</dbReference>
<dbReference type="Proteomes" id="UP001320768">
    <property type="component" value="Unassembled WGS sequence"/>
</dbReference>
<feature type="domain" description="Lipoyl-binding" evidence="10">
    <location>
        <begin position="1"/>
        <end position="77"/>
    </location>
</feature>
<evidence type="ECO:0000256" key="7">
    <source>
        <dbReference type="ARBA" id="ARBA00025211"/>
    </source>
</evidence>
<dbReference type="PROSITE" id="PS00189">
    <property type="entry name" value="LIPOYL"/>
    <property type="match status" value="1"/>
</dbReference>
<dbReference type="PROSITE" id="PS50968">
    <property type="entry name" value="BIOTINYL_LIPOYL"/>
    <property type="match status" value="1"/>
</dbReference>
<comment type="similarity">
    <text evidence="2 9">Belongs to the 2-oxoacid dehydrogenase family.</text>
</comment>
<evidence type="ECO:0000256" key="9">
    <source>
        <dbReference type="RuleBase" id="RU003423"/>
    </source>
</evidence>
<dbReference type="InterPro" id="IPR036625">
    <property type="entry name" value="E3-bd_dom_sf"/>
</dbReference>
<evidence type="ECO:0000256" key="8">
    <source>
        <dbReference type="ARBA" id="ARBA00048370"/>
    </source>
</evidence>
<comment type="function">
    <text evidence="7">The pyruvate dehydrogenase complex catalyzes the overall conversion of pyruvate to acetyl-CoA and CO(2). It contains multiple copies of three enzymatic components: pyruvate dehydrogenase (E1), dihydrolipoamide acetyltransferase (E2) and lipoamide dehydrogenase (E3).</text>
</comment>
<dbReference type="PROSITE" id="PS51826">
    <property type="entry name" value="PSBD"/>
    <property type="match status" value="1"/>
</dbReference>
<evidence type="ECO:0000313" key="12">
    <source>
        <dbReference type="EMBL" id="MCP8352000.1"/>
    </source>
</evidence>
<evidence type="ECO:0000313" key="13">
    <source>
        <dbReference type="Proteomes" id="UP001320768"/>
    </source>
</evidence>
<comment type="subunit">
    <text evidence="3">Forms a 24-polypeptide structural core with octahedral symmetry.</text>
</comment>
<dbReference type="Pfam" id="PF00364">
    <property type="entry name" value="Biotin_lipoyl"/>
    <property type="match status" value="1"/>
</dbReference>
<evidence type="ECO:0000256" key="3">
    <source>
        <dbReference type="ARBA" id="ARBA00011484"/>
    </source>
</evidence>
<dbReference type="Gene3D" id="2.40.50.100">
    <property type="match status" value="1"/>
</dbReference>
<keyword evidence="5 9" id="KW-0450">Lipoyl</keyword>
<gene>
    <name evidence="12" type="ORF">MKS91_01665</name>
</gene>
<dbReference type="SUPFAM" id="SSF52777">
    <property type="entry name" value="CoA-dependent acyltransferases"/>
    <property type="match status" value="1"/>
</dbReference>
<dbReference type="SUPFAM" id="SSF47005">
    <property type="entry name" value="Peripheral subunit-binding domain of 2-oxo acid dehydrogenase complex"/>
    <property type="match status" value="1"/>
</dbReference>
<evidence type="ECO:0000259" key="11">
    <source>
        <dbReference type="PROSITE" id="PS51826"/>
    </source>
</evidence>
<dbReference type="InterPro" id="IPR003016">
    <property type="entry name" value="2-oxoA_DH_lipoyl-BS"/>
</dbReference>
<dbReference type="Pfam" id="PF02817">
    <property type="entry name" value="E3_binding"/>
    <property type="match status" value="1"/>
</dbReference>
<evidence type="ECO:0000256" key="2">
    <source>
        <dbReference type="ARBA" id="ARBA00007317"/>
    </source>
</evidence>
<dbReference type="InterPro" id="IPR004167">
    <property type="entry name" value="PSBD"/>
</dbReference>
<organism evidence="12 13">
    <name type="scientific">Candidatus Synchoanobacter obligatus</name>
    <dbReference type="NCBI Taxonomy" id="2919597"/>
    <lineage>
        <taxon>Bacteria</taxon>
        <taxon>Pseudomonadati</taxon>
        <taxon>Pseudomonadota</taxon>
        <taxon>Gammaproteobacteria</taxon>
        <taxon>Candidatus Comchoanobacterales</taxon>
        <taxon>Candidatus Comchoanobacteraceae</taxon>
        <taxon>Candidatus Synchoanobacter</taxon>
    </lineage>
</organism>
<evidence type="ECO:0000256" key="4">
    <source>
        <dbReference type="ARBA" id="ARBA00022679"/>
    </source>
</evidence>
<feature type="domain" description="Peripheral subunit-binding (PSBD)" evidence="11">
    <location>
        <begin position="110"/>
        <end position="147"/>
    </location>
</feature>
<evidence type="ECO:0000256" key="1">
    <source>
        <dbReference type="ARBA" id="ARBA00001938"/>
    </source>
</evidence>
<keyword evidence="4 9" id="KW-0808">Transferase</keyword>
<comment type="caution">
    <text evidence="12">The sequence shown here is derived from an EMBL/GenBank/DDBJ whole genome shotgun (WGS) entry which is preliminary data.</text>
</comment>
<dbReference type="EMBL" id="JAKUDN010000001">
    <property type="protein sequence ID" value="MCP8352000.1"/>
    <property type="molecule type" value="Genomic_DNA"/>
</dbReference>
<accession>A0ABT1L4A3</accession>
<comment type="catalytic activity">
    <reaction evidence="8">
        <text>N(6)-[(R)-dihydrolipoyl]-L-lysyl-[protein] + acetyl-CoA = N(6)-[(R)-S(8)-acetyldihydrolipoyl]-L-lysyl-[protein] + CoA</text>
        <dbReference type="Rhea" id="RHEA:17017"/>
        <dbReference type="Rhea" id="RHEA-COMP:10475"/>
        <dbReference type="Rhea" id="RHEA-COMP:10478"/>
        <dbReference type="ChEBI" id="CHEBI:57287"/>
        <dbReference type="ChEBI" id="CHEBI:57288"/>
        <dbReference type="ChEBI" id="CHEBI:83100"/>
        <dbReference type="ChEBI" id="CHEBI:83111"/>
        <dbReference type="EC" id="2.3.1.12"/>
    </reaction>
</comment>
<evidence type="ECO:0000256" key="5">
    <source>
        <dbReference type="ARBA" id="ARBA00022823"/>
    </source>
</evidence>
<name>A0ABT1L4A3_9GAMM</name>
<dbReference type="RefSeq" id="WP_258569105.1">
    <property type="nucleotide sequence ID" value="NZ_JAKUDN010000001.1"/>
</dbReference>
<evidence type="ECO:0000259" key="10">
    <source>
        <dbReference type="PROSITE" id="PS50968"/>
    </source>
</evidence>
<dbReference type="PANTHER" id="PTHR43178">
    <property type="entry name" value="DIHYDROLIPOAMIDE ACETYLTRANSFERASE COMPONENT OF PYRUVATE DEHYDROGENASE COMPLEX"/>
    <property type="match status" value="1"/>
</dbReference>
<dbReference type="Gene3D" id="3.30.559.10">
    <property type="entry name" value="Chloramphenicol acetyltransferase-like domain"/>
    <property type="match status" value="1"/>
</dbReference>
<evidence type="ECO:0000256" key="6">
    <source>
        <dbReference type="ARBA" id="ARBA00023315"/>
    </source>
</evidence>
<proteinExistence type="inferred from homology"/>
<sequence>MSDMMITVPNLGGNDKSRVIEVLVSEGDTVSVDDPLITLESDKASMEIPATVAGVVKQLRITVGDKVQEGDVILEMEDCVVPDGTKEPVVPSTPEIIKDQKSMSNNTEVYAGPFVRRMAFELDIDLSQVPGSGSGGRVTIEDMKRYLGSAKALPEVDFSEHGAVDYIGMTQIQSLSAKHLSYVWQTVPQVTQHHTVDITELEQVRKSVSEHRLTMVTFMMKAMAIVMQEHDVYRRAWVGDERFCVRQYCHIGFACETPKGLVVPVCRDVDKKNIKTLALEIQQLSEKARKGQLTKADLTGSCATISSLGGIGGGHFTPIVNTPDAFILGVSRAAYQAVFEQDDVKKRYMMPISMSYDHRLIDGADGARFVVGIAQVLAEMPAKMANDVLAYQG</sequence>
<dbReference type="InterPro" id="IPR001078">
    <property type="entry name" value="2-oxoacid_DH_actylTfrase"/>
</dbReference>
<dbReference type="InterPro" id="IPR011053">
    <property type="entry name" value="Single_hybrid_motif"/>
</dbReference>
<keyword evidence="6 9" id="KW-0012">Acyltransferase</keyword>
<dbReference type="PANTHER" id="PTHR43178:SF2">
    <property type="entry name" value="DIHYDROLIPOYLLYSINE-RESIDUE ACETYLTRANSFERASE COMPONENT OF PYRUVATE DEHYDROGENASE COMPLEX"/>
    <property type="match status" value="1"/>
</dbReference>
<keyword evidence="13" id="KW-1185">Reference proteome</keyword>
<comment type="cofactor">
    <cofactor evidence="1 9">
        <name>(R)-lipoate</name>
        <dbReference type="ChEBI" id="CHEBI:83088"/>
    </cofactor>
</comment>
<protein>
    <recommendedName>
        <fullName evidence="9">Dihydrolipoamide acetyltransferase component of pyruvate dehydrogenase complex</fullName>
        <ecNumber evidence="9">2.3.1.-</ecNumber>
    </recommendedName>
</protein>
<reference evidence="12 13" key="1">
    <citation type="journal article" date="2022" name="Nat. Microbiol.">
        <title>The microbiome of a bacterivorous marine choanoflagellate contains a resource-demanding obligate bacterial associate.</title>
        <authorList>
            <person name="Needham D.M."/>
            <person name="Poirier C."/>
            <person name="Bachy C."/>
            <person name="George E.E."/>
            <person name="Wilken S."/>
            <person name="Yung C.C.M."/>
            <person name="Limardo A.J."/>
            <person name="Morando M."/>
            <person name="Sudek L."/>
            <person name="Malmstrom R.R."/>
            <person name="Keeling P.J."/>
            <person name="Santoro A.E."/>
            <person name="Worden A.Z."/>
        </authorList>
    </citation>
    <scope>NUCLEOTIDE SEQUENCE [LARGE SCALE GENOMIC DNA]</scope>
    <source>
        <strain evidence="12 13">Comchoano-2</strain>
    </source>
</reference>
<dbReference type="InterPro" id="IPR050743">
    <property type="entry name" value="2-oxoacid_DH_E2_comp"/>
</dbReference>
<dbReference type="CDD" id="cd06849">
    <property type="entry name" value="lipoyl_domain"/>
    <property type="match status" value="1"/>
</dbReference>